<evidence type="ECO:0000313" key="9">
    <source>
        <dbReference type="EMBL" id="PLK59281.1"/>
    </source>
</evidence>
<gene>
    <name evidence="8" type="primary">ybeY</name>
    <name evidence="9" type="ORF">CEX73_00400</name>
</gene>
<dbReference type="HAMAP" id="MF_00009">
    <property type="entry name" value="Endoribonucl_YbeY"/>
    <property type="match status" value="1"/>
</dbReference>
<dbReference type="Gene3D" id="3.40.390.30">
    <property type="entry name" value="Metalloproteases ('zincins'), catalytic domain"/>
    <property type="match status" value="1"/>
</dbReference>
<comment type="function">
    <text evidence="8">Single strand-specific metallo-endoribonuclease involved in late-stage 70S ribosome quality control and in maturation of the 3' terminus of the 16S rRNA.</text>
</comment>
<name>A0A2N4XXK4_9GAMM</name>
<evidence type="ECO:0000256" key="1">
    <source>
        <dbReference type="ARBA" id="ARBA00010875"/>
    </source>
</evidence>
<dbReference type="PANTHER" id="PTHR46986">
    <property type="entry name" value="ENDORIBONUCLEASE YBEY, CHLOROPLASTIC"/>
    <property type="match status" value="1"/>
</dbReference>
<keyword evidence="8" id="KW-0698">rRNA processing</keyword>
<keyword evidence="8" id="KW-0963">Cytoplasm</keyword>
<evidence type="ECO:0000256" key="2">
    <source>
        <dbReference type="ARBA" id="ARBA00022517"/>
    </source>
</evidence>
<sequence length="152" mass="17739">MSRIMLDLQLACYDKCNLPPEKAFMRWLQGVLPLFRDQAEVTIRLVDEAESSHLNKTYRGKNYPTNVLSFPFEALPEVELLLLGDIVICRQVVEREAQEQNKIPEAYWAHMVIHGSLHLLGYNHFREEEAKKMEKLETEIMQKLGYSDPYLA</sequence>
<evidence type="ECO:0000256" key="5">
    <source>
        <dbReference type="ARBA" id="ARBA00022759"/>
    </source>
</evidence>
<dbReference type="NCBIfam" id="TIGR00043">
    <property type="entry name" value="rRNA maturation RNase YbeY"/>
    <property type="match status" value="1"/>
</dbReference>
<dbReference type="GO" id="GO:0006364">
    <property type="term" value="P:rRNA processing"/>
    <property type="evidence" value="ECO:0007669"/>
    <property type="project" value="UniProtKB-UniRule"/>
</dbReference>
<comment type="subcellular location">
    <subcellularLocation>
        <location evidence="8">Cytoplasm</location>
    </subcellularLocation>
</comment>
<dbReference type="SUPFAM" id="SSF55486">
    <property type="entry name" value="Metalloproteases ('zincins'), catalytic domain"/>
    <property type="match status" value="1"/>
</dbReference>
<dbReference type="AlphaFoldDB" id="A0A2N4XXK4"/>
<dbReference type="PROSITE" id="PS01306">
    <property type="entry name" value="UPF0054"/>
    <property type="match status" value="1"/>
</dbReference>
<dbReference type="GO" id="GO:0004222">
    <property type="term" value="F:metalloendopeptidase activity"/>
    <property type="evidence" value="ECO:0007669"/>
    <property type="project" value="InterPro"/>
</dbReference>
<comment type="similarity">
    <text evidence="1 8">Belongs to the endoribonuclease YbeY family.</text>
</comment>
<dbReference type="EMBL" id="NJPO01000019">
    <property type="protein sequence ID" value="PLK59281.1"/>
    <property type="molecule type" value="Genomic_DNA"/>
</dbReference>
<evidence type="ECO:0000256" key="8">
    <source>
        <dbReference type="HAMAP-Rule" id="MF_00009"/>
    </source>
</evidence>
<dbReference type="PANTHER" id="PTHR46986:SF1">
    <property type="entry name" value="ENDORIBONUCLEASE YBEY, CHLOROPLASTIC"/>
    <property type="match status" value="1"/>
</dbReference>
<reference evidence="9 10" key="1">
    <citation type="submission" date="2017-06" db="EMBL/GenBank/DDBJ databases">
        <title>Metabolic interaction between xylem feeders and their symbionts.</title>
        <authorList>
            <person name="Chouaia B."/>
        </authorList>
    </citation>
    <scope>NUCLEOTIDE SEQUENCE [LARGE SCALE GENOMIC DNA]</scope>
    <source>
        <strain evidence="9 10">Gra</strain>
    </source>
</reference>
<proteinExistence type="inferred from homology"/>
<keyword evidence="5 8" id="KW-0255">Endonuclease</keyword>
<evidence type="ECO:0000256" key="3">
    <source>
        <dbReference type="ARBA" id="ARBA00022722"/>
    </source>
</evidence>
<feature type="binding site" evidence="8">
    <location>
        <position position="124"/>
    </location>
    <ligand>
        <name>Zn(2+)</name>
        <dbReference type="ChEBI" id="CHEBI:29105"/>
        <note>catalytic</note>
    </ligand>
</feature>
<keyword evidence="4 8" id="KW-0479">Metal-binding</keyword>
<keyword evidence="7 8" id="KW-0862">Zinc</keyword>
<dbReference type="InterPro" id="IPR023091">
    <property type="entry name" value="MetalPrtase_cat_dom_sf_prd"/>
</dbReference>
<comment type="cofactor">
    <cofactor evidence="8">
        <name>Zn(2+)</name>
        <dbReference type="ChEBI" id="CHEBI:29105"/>
    </cofactor>
    <text evidence="8">Binds 1 zinc ion.</text>
</comment>
<dbReference type="OrthoDB" id="9807740at2"/>
<dbReference type="InterPro" id="IPR020549">
    <property type="entry name" value="YbeY_CS"/>
</dbReference>
<evidence type="ECO:0000256" key="7">
    <source>
        <dbReference type="ARBA" id="ARBA00022833"/>
    </source>
</evidence>
<dbReference type="Pfam" id="PF02130">
    <property type="entry name" value="YbeY"/>
    <property type="match status" value="1"/>
</dbReference>
<evidence type="ECO:0000256" key="4">
    <source>
        <dbReference type="ARBA" id="ARBA00022723"/>
    </source>
</evidence>
<dbReference type="RefSeq" id="WP_101626672.1">
    <property type="nucleotide sequence ID" value="NZ_NJPO01000019.1"/>
</dbReference>
<dbReference type="GO" id="GO:0004521">
    <property type="term" value="F:RNA endonuclease activity"/>
    <property type="evidence" value="ECO:0007669"/>
    <property type="project" value="UniProtKB-UniRule"/>
</dbReference>
<organism evidence="9 10">
    <name type="scientific">Candidatus Palibaumannia cicadellinicola</name>
    <dbReference type="NCBI Taxonomy" id="186490"/>
    <lineage>
        <taxon>Bacteria</taxon>
        <taxon>Pseudomonadati</taxon>
        <taxon>Pseudomonadota</taxon>
        <taxon>Gammaproteobacteria</taxon>
        <taxon>Candidatus Palibaumannia</taxon>
    </lineage>
</organism>
<dbReference type="Proteomes" id="UP000234253">
    <property type="component" value="Unassembled WGS sequence"/>
</dbReference>
<feature type="binding site" evidence="8">
    <location>
        <position position="114"/>
    </location>
    <ligand>
        <name>Zn(2+)</name>
        <dbReference type="ChEBI" id="CHEBI:29105"/>
        <note>catalytic</note>
    </ligand>
</feature>
<dbReference type="GO" id="GO:0005737">
    <property type="term" value="C:cytoplasm"/>
    <property type="evidence" value="ECO:0007669"/>
    <property type="project" value="UniProtKB-SubCell"/>
</dbReference>
<protein>
    <recommendedName>
        <fullName evidence="8">Endoribonuclease YbeY</fullName>
        <ecNumber evidence="8">3.1.-.-</ecNumber>
    </recommendedName>
</protein>
<comment type="caution">
    <text evidence="9">The sequence shown here is derived from an EMBL/GenBank/DDBJ whole genome shotgun (WGS) entry which is preliminary data.</text>
</comment>
<dbReference type="GO" id="GO:0008270">
    <property type="term" value="F:zinc ion binding"/>
    <property type="evidence" value="ECO:0007669"/>
    <property type="project" value="UniProtKB-UniRule"/>
</dbReference>
<accession>A0A2N4XXK4</accession>
<evidence type="ECO:0000256" key="6">
    <source>
        <dbReference type="ARBA" id="ARBA00022801"/>
    </source>
</evidence>
<dbReference type="InterPro" id="IPR002036">
    <property type="entry name" value="YbeY"/>
</dbReference>
<keyword evidence="3 8" id="KW-0540">Nuclease</keyword>
<feature type="binding site" evidence="8">
    <location>
        <position position="118"/>
    </location>
    <ligand>
        <name>Zn(2+)</name>
        <dbReference type="ChEBI" id="CHEBI:29105"/>
        <note>catalytic</note>
    </ligand>
</feature>
<dbReference type="EC" id="3.1.-.-" evidence="8"/>
<evidence type="ECO:0000313" key="10">
    <source>
        <dbReference type="Proteomes" id="UP000234253"/>
    </source>
</evidence>
<keyword evidence="2 8" id="KW-0690">Ribosome biogenesis</keyword>
<keyword evidence="6 8" id="KW-0378">Hydrolase</keyword>